<feature type="region of interest" description="Disordered" evidence="1">
    <location>
        <begin position="171"/>
        <end position="231"/>
    </location>
</feature>
<keyword evidence="3" id="KW-1185">Reference proteome</keyword>
<feature type="region of interest" description="Disordered" evidence="1">
    <location>
        <begin position="1"/>
        <end position="58"/>
    </location>
</feature>
<feature type="compositionally biased region" description="Low complexity" evidence="1">
    <location>
        <begin position="40"/>
        <end position="58"/>
    </location>
</feature>
<evidence type="ECO:0000313" key="2">
    <source>
        <dbReference type="EMBL" id="RVD81340.1"/>
    </source>
</evidence>
<dbReference type="EMBL" id="SAEB01000012">
    <property type="protein sequence ID" value="RVD81340.1"/>
    <property type="molecule type" value="Genomic_DNA"/>
</dbReference>
<feature type="compositionally biased region" description="Polar residues" evidence="1">
    <location>
        <begin position="318"/>
        <end position="329"/>
    </location>
</feature>
<feature type="region of interest" description="Disordered" evidence="1">
    <location>
        <begin position="124"/>
        <end position="146"/>
    </location>
</feature>
<accession>A0A436ZQY9</accession>
<organism evidence="2 3">
    <name type="scientific">Arthrobotrys flagrans</name>
    <name type="common">Nematode-trapping fungus</name>
    <name type="synonym">Trichothecium flagrans</name>
    <dbReference type="NCBI Taxonomy" id="97331"/>
    <lineage>
        <taxon>Eukaryota</taxon>
        <taxon>Fungi</taxon>
        <taxon>Dikarya</taxon>
        <taxon>Ascomycota</taxon>
        <taxon>Pezizomycotina</taxon>
        <taxon>Orbiliomycetes</taxon>
        <taxon>Orbiliales</taxon>
        <taxon>Orbiliaceae</taxon>
        <taxon>Arthrobotrys</taxon>
    </lineage>
</organism>
<dbReference type="VEuPathDB" id="FungiDB:DFL_009206"/>
<reference evidence="2 3" key="1">
    <citation type="submission" date="2019-01" db="EMBL/GenBank/DDBJ databases">
        <title>Intercellular communication is required for trap formation in the nematode-trapping fungus Duddingtonia flagrans.</title>
        <authorList>
            <person name="Youssar L."/>
            <person name="Wernet V."/>
            <person name="Hensel N."/>
            <person name="Hildebrandt H.-G."/>
            <person name="Fischer R."/>
        </authorList>
    </citation>
    <scope>NUCLEOTIDE SEQUENCE [LARGE SCALE GENOMIC DNA]</scope>
    <source>
        <strain evidence="2 3">CBS H-5679</strain>
    </source>
</reference>
<evidence type="ECO:0000313" key="3">
    <source>
        <dbReference type="Proteomes" id="UP000283090"/>
    </source>
</evidence>
<dbReference type="AlphaFoldDB" id="A0A436ZQY9"/>
<gene>
    <name evidence="2" type="ORF">DFL_009206</name>
</gene>
<proteinExistence type="predicted"/>
<feature type="compositionally biased region" description="Polar residues" evidence="1">
    <location>
        <begin position="199"/>
        <end position="214"/>
    </location>
</feature>
<feature type="region of interest" description="Disordered" evidence="1">
    <location>
        <begin position="378"/>
        <end position="419"/>
    </location>
</feature>
<protein>
    <submittedName>
        <fullName evidence="2">Uncharacterized protein</fullName>
    </submittedName>
</protein>
<feature type="region of interest" description="Disordered" evidence="1">
    <location>
        <begin position="71"/>
        <end position="94"/>
    </location>
</feature>
<dbReference type="OrthoDB" id="5412985at2759"/>
<dbReference type="GeneID" id="93591517"/>
<feature type="region of interest" description="Disordered" evidence="1">
    <location>
        <begin position="296"/>
        <end position="363"/>
    </location>
</feature>
<dbReference type="RefSeq" id="XP_067486884.1">
    <property type="nucleotide sequence ID" value="XM_067639058.1"/>
</dbReference>
<dbReference type="Proteomes" id="UP000283090">
    <property type="component" value="Unassembled WGS sequence"/>
</dbReference>
<feature type="compositionally biased region" description="Polar residues" evidence="1">
    <location>
        <begin position="20"/>
        <end position="34"/>
    </location>
</feature>
<dbReference type="STRING" id="97331.A0A436ZQY9"/>
<name>A0A436ZQY9_ARTFL</name>
<comment type="caution">
    <text evidence="2">The sequence shown here is derived from an EMBL/GenBank/DDBJ whole genome shotgun (WGS) entry which is preliminary data.</text>
</comment>
<sequence length="483" mass="53624">MSKTQPPKTPTTPSIRNFVRRTSVTPTTLASTYRRNSRCPIDIDTPPSPSTSSRNGNTTTTAIVNDIATHLKNNSGTPTKPKHFATKTPMNMGFRTPLRKTKEEVEKELETFTPLHPLPSSVTIRKRRESSPPAGRPNANSLESVNLHDGKFPSIEASVEQMPHHPVYKFRRTSSSIFNRQSQKDIKTPDTPSPIFHSPNPNASSPDLDTTSNKENIDPVTLTPSSSRNIRMFDTPPPPPNARSQQILPYNWSRQKGIFERKKLEGMRNTPPSGYTSGVEFSTSSRFVMSYNPGWGIPSNLKEPARPFPIPSKERHPSLSTPTSSQPRSTFPPPKTGLTSKLGLLNHKYPSVNPKTPLPIPRTPQKLLHRSAKSTCHNRNHNYNCLPSPSPSQPSSLSHRNAKKPEDLKTRFPRRTYHLGTGKHGELVKIARSASSRKDIDGEEMFEGCEWSELDIQTIDGEKGRGYGHADGAGMVDVGWGVC</sequence>
<evidence type="ECO:0000256" key="1">
    <source>
        <dbReference type="SAM" id="MobiDB-lite"/>
    </source>
</evidence>